<dbReference type="AlphaFoldDB" id="A0A9E5JMP6"/>
<organism evidence="1 2">
    <name type="scientific">Microcella pacifica</name>
    <dbReference type="NCBI Taxonomy" id="2591847"/>
    <lineage>
        <taxon>Bacteria</taxon>
        <taxon>Bacillati</taxon>
        <taxon>Actinomycetota</taxon>
        <taxon>Actinomycetes</taxon>
        <taxon>Micrococcales</taxon>
        <taxon>Microbacteriaceae</taxon>
        <taxon>Microcella</taxon>
    </lineage>
</organism>
<dbReference type="Proteomes" id="UP000818266">
    <property type="component" value="Unassembled WGS sequence"/>
</dbReference>
<dbReference type="RefSeq" id="WP_152583000.1">
    <property type="nucleotide sequence ID" value="NZ_VIKT02000004.1"/>
</dbReference>
<evidence type="ECO:0000313" key="1">
    <source>
        <dbReference type="EMBL" id="NHF62262.1"/>
    </source>
</evidence>
<reference evidence="1 2" key="1">
    <citation type="submission" date="2020-03" db="EMBL/GenBank/DDBJ databases">
        <title>Chryseoglobus sp. isolated from a deep-sea seamount.</title>
        <authorList>
            <person name="Zhang D.-C."/>
        </authorList>
    </citation>
    <scope>NUCLEOTIDE SEQUENCE [LARGE SCALE GENOMIC DNA]</scope>
    <source>
        <strain evidence="1 2">KN1116</strain>
    </source>
</reference>
<proteinExistence type="predicted"/>
<dbReference type="EMBL" id="VIKT02000004">
    <property type="protein sequence ID" value="NHF62262.1"/>
    <property type="molecule type" value="Genomic_DNA"/>
</dbReference>
<keyword evidence="2" id="KW-1185">Reference proteome</keyword>
<sequence>MSAAKLAVRLERAQAHLDAVRSYHAKVDKLVTARTPSDPGMVSGIRRTPSVSADASADALLARYARSLDRLSAAERTVEAITKQLDAARAEEGRVPFTRDQIVGADAVKTSTGWRTVRKVNRTTVSVETGFSWTDRIPFDQVLSTYRQGD</sequence>
<accession>A0A9E5JMP6</accession>
<comment type="caution">
    <text evidence="1">The sequence shown here is derived from an EMBL/GenBank/DDBJ whole genome shotgun (WGS) entry which is preliminary data.</text>
</comment>
<gene>
    <name evidence="1" type="ORF">FK219_003230</name>
</gene>
<dbReference type="OrthoDB" id="9803716at2"/>
<protein>
    <submittedName>
        <fullName evidence="1">Uncharacterized protein</fullName>
    </submittedName>
</protein>
<evidence type="ECO:0000313" key="2">
    <source>
        <dbReference type="Proteomes" id="UP000818266"/>
    </source>
</evidence>
<name>A0A9E5JMP6_9MICO</name>